<feature type="chain" id="PRO_5015126360" evidence="2">
    <location>
        <begin position="21"/>
        <end position="54"/>
    </location>
</feature>
<reference evidence="3 4" key="1">
    <citation type="submission" date="2018-03" db="EMBL/GenBank/DDBJ databases">
        <title>Genomic Encyclopedia of Archaeal and Bacterial Type Strains, Phase II (KMG-II): from individual species to whole genera.</title>
        <authorList>
            <person name="Goeker M."/>
        </authorList>
    </citation>
    <scope>NUCLEOTIDE SEQUENCE [LARGE SCALE GENOMIC DNA]</scope>
    <source>
        <strain evidence="3 4">DSM 28057</strain>
    </source>
</reference>
<feature type="compositionally biased region" description="Polar residues" evidence="1">
    <location>
        <begin position="20"/>
        <end position="36"/>
    </location>
</feature>
<feature type="region of interest" description="Disordered" evidence="1">
    <location>
        <begin position="20"/>
        <end position="42"/>
    </location>
</feature>
<protein>
    <submittedName>
        <fullName evidence="3">Uncharacterized protein</fullName>
    </submittedName>
</protein>
<evidence type="ECO:0000313" key="3">
    <source>
        <dbReference type="EMBL" id="PSL07734.1"/>
    </source>
</evidence>
<feature type="signal peptide" evidence="2">
    <location>
        <begin position="1"/>
        <end position="20"/>
    </location>
</feature>
<organism evidence="3 4">
    <name type="scientific">Cecembia rubra</name>
    <dbReference type="NCBI Taxonomy" id="1485585"/>
    <lineage>
        <taxon>Bacteria</taxon>
        <taxon>Pseudomonadati</taxon>
        <taxon>Bacteroidota</taxon>
        <taxon>Cytophagia</taxon>
        <taxon>Cytophagales</taxon>
        <taxon>Cyclobacteriaceae</taxon>
        <taxon>Cecembia</taxon>
    </lineage>
</organism>
<keyword evidence="4" id="KW-1185">Reference proteome</keyword>
<evidence type="ECO:0000256" key="2">
    <source>
        <dbReference type="SAM" id="SignalP"/>
    </source>
</evidence>
<proteinExistence type="predicted"/>
<accession>A0A2P8EE79</accession>
<dbReference type="EMBL" id="PYGF01000001">
    <property type="protein sequence ID" value="PSL07734.1"/>
    <property type="molecule type" value="Genomic_DNA"/>
</dbReference>
<evidence type="ECO:0000313" key="4">
    <source>
        <dbReference type="Proteomes" id="UP000240708"/>
    </source>
</evidence>
<sequence length="54" mass="5974">MKKLFTIAIFFWACTFTQQAQTPNSKATSSPSQTTPHPVIGEDLNSVLSSDWLT</sequence>
<gene>
    <name evidence="3" type="ORF">CLV48_101672</name>
</gene>
<evidence type="ECO:0000256" key="1">
    <source>
        <dbReference type="SAM" id="MobiDB-lite"/>
    </source>
</evidence>
<dbReference type="Proteomes" id="UP000240708">
    <property type="component" value="Unassembled WGS sequence"/>
</dbReference>
<comment type="caution">
    <text evidence="3">The sequence shown here is derived from an EMBL/GenBank/DDBJ whole genome shotgun (WGS) entry which is preliminary data.</text>
</comment>
<name>A0A2P8EE79_9BACT</name>
<keyword evidence="2" id="KW-0732">Signal</keyword>
<dbReference type="AlphaFoldDB" id="A0A2P8EE79"/>